<dbReference type="InParanoid" id="A0A3Q3MS39"/>
<keyword evidence="14" id="KW-1185">Reference proteome</keyword>
<dbReference type="Proteomes" id="UP000261660">
    <property type="component" value="Unplaced"/>
</dbReference>
<dbReference type="PROSITE" id="PS00028">
    <property type="entry name" value="ZINC_FINGER_C2H2_1"/>
    <property type="match status" value="2"/>
</dbReference>
<feature type="compositionally biased region" description="Polar residues" evidence="11">
    <location>
        <begin position="61"/>
        <end position="71"/>
    </location>
</feature>
<keyword evidence="6" id="KW-0805">Transcription regulation</keyword>
<dbReference type="GeneTree" id="ENSGT01150000286959"/>
<evidence type="ECO:0000313" key="14">
    <source>
        <dbReference type="Proteomes" id="UP000261660"/>
    </source>
</evidence>
<evidence type="ECO:0000256" key="7">
    <source>
        <dbReference type="ARBA" id="ARBA00023125"/>
    </source>
</evidence>
<dbReference type="PROSITE" id="PS50157">
    <property type="entry name" value="ZINC_FINGER_C2H2_2"/>
    <property type="match status" value="2"/>
</dbReference>
<dbReference type="Pfam" id="PF00096">
    <property type="entry name" value="zf-C2H2"/>
    <property type="match status" value="2"/>
</dbReference>
<evidence type="ECO:0000256" key="2">
    <source>
        <dbReference type="ARBA" id="ARBA00022723"/>
    </source>
</evidence>
<feature type="compositionally biased region" description="Basic and acidic residues" evidence="11">
    <location>
        <begin position="104"/>
        <end position="115"/>
    </location>
</feature>
<accession>A0A3Q3MS39</accession>
<dbReference type="Ensembl" id="ENSLBET00000024680.1">
    <property type="protein sequence ID" value="ENSLBEP00000023455.1"/>
    <property type="gene ID" value="ENSLBEG00000018001.1"/>
</dbReference>
<dbReference type="GO" id="GO:0000981">
    <property type="term" value="F:DNA-binding transcription factor activity, RNA polymerase II-specific"/>
    <property type="evidence" value="ECO:0007669"/>
    <property type="project" value="TreeGrafter"/>
</dbReference>
<proteinExistence type="predicted"/>
<evidence type="ECO:0000313" key="13">
    <source>
        <dbReference type="Ensembl" id="ENSLBEP00000023455.1"/>
    </source>
</evidence>
<dbReference type="GO" id="GO:0008270">
    <property type="term" value="F:zinc ion binding"/>
    <property type="evidence" value="ECO:0007669"/>
    <property type="project" value="UniProtKB-KW"/>
</dbReference>
<keyword evidence="8" id="KW-0804">Transcription</keyword>
<dbReference type="SMART" id="SM00355">
    <property type="entry name" value="ZnF_C2H2"/>
    <property type="match status" value="2"/>
</dbReference>
<evidence type="ECO:0000256" key="8">
    <source>
        <dbReference type="ARBA" id="ARBA00023163"/>
    </source>
</evidence>
<reference evidence="13" key="2">
    <citation type="submission" date="2025-09" db="UniProtKB">
        <authorList>
            <consortium name="Ensembl"/>
        </authorList>
    </citation>
    <scope>IDENTIFICATION</scope>
</reference>
<dbReference type="InterPro" id="IPR036236">
    <property type="entry name" value="Znf_C2H2_sf"/>
</dbReference>
<evidence type="ECO:0000256" key="5">
    <source>
        <dbReference type="ARBA" id="ARBA00022833"/>
    </source>
</evidence>
<keyword evidence="7" id="KW-0238">DNA-binding</keyword>
<keyword evidence="9" id="KW-0539">Nucleus</keyword>
<evidence type="ECO:0000256" key="10">
    <source>
        <dbReference type="PROSITE-ProRule" id="PRU00042"/>
    </source>
</evidence>
<feature type="region of interest" description="Disordered" evidence="11">
    <location>
        <begin position="61"/>
        <end position="212"/>
    </location>
</feature>
<dbReference type="Gene3D" id="3.30.160.60">
    <property type="entry name" value="Classic Zinc Finger"/>
    <property type="match status" value="2"/>
</dbReference>
<evidence type="ECO:0000256" key="9">
    <source>
        <dbReference type="ARBA" id="ARBA00023242"/>
    </source>
</evidence>
<name>A0A3Q3MS39_9LABR</name>
<reference evidence="13" key="1">
    <citation type="submission" date="2025-08" db="UniProtKB">
        <authorList>
            <consortium name="Ensembl"/>
        </authorList>
    </citation>
    <scope>IDENTIFICATION</scope>
</reference>
<evidence type="ECO:0000256" key="1">
    <source>
        <dbReference type="ARBA" id="ARBA00004123"/>
    </source>
</evidence>
<dbReference type="AlphaFoldDB" id="A0A3Q3MS39"/>
<dbReference type="FunFam" id="3.30.160.60:FF:002716">
    <property type="entry name" value="Zinc finger protein 212"/>
    <property type="match status" value="1"/>
</dbReference>
<keyword evidence="4 10" id="KW-0863">Zinc-finger</keyword>
<comment type="subcellular location">
    <subcellularLocation>
        <location evidence="1">Nucleus</location>
    </subcellularLocation>
</comment>
<keyword evidence="2" id="KW-0479">Metal-binding</keyword>
<protein>
    <recommendedName>
        <fullName evidence="12">C2H2-type domain-containing protein</fullName>
    </recommendedName>
</protein>
<dbReference type="PANTHER" id="PTHR24408:SF58">
    <property type="entry name" value="TRANSCRIPTION FACTOR (TFIIIA), PUTATIVE (AFU_ORTHOLOGUE AFUA_1G05150)-RELATED"/>
    <property type="match status" value="1"/>
</dbReference>
<feature type="domain" description="C2H2-type" evidence="12">
    <location>
        <begin position="14"/>
        <end position="41"/>
    </location>
</feature>
<dbReference type="GO" id="GO:0043565">
    <property type="term" value="F:sequence-specific DNA binding"/>
    <property type="evidence" value="ECO:0007669"/>
    <property type="project" value="TreeGrafter"/>
</dbReference>
<evidence type="ECO:0000256" key="4">
    <source>
        <dbReference type="ARBA" id="ARBA00022771"/>
    </source>
</evidence>
<feature type="compositionally biased region" description="Acidic residues" evidence="11">
    <location>
        <begin position="176"/>
        <end position="188"/>
    </location>
</feature>
<sequence length="246" mass="27928">LQRHSVVHTGLKPYKCSVCERGFNQASNLKSHMRLHTGERPFKCQHCDKCFNHNVSLKSHVQRYHTSSSGPDRNKRKKVKRESEAADAEDNGNQIDSESEVENVEGRHDTGEEVQKVQIKKAPKSKKRTTGRPRGRPKAGGLNNKPTKTNLQKSNKTVSSTEKIEDEKSDSNVSFDLEEEEEEEEEEGGPMRKSKGGSRGGPKEDIDSDFDPEEYDIKMSIFDHIQSYGFHFLHNSGLQCSDIYHK</sequence>
<feature type="compositionally biased region" description="Polar residues" evidence="11">
    <location>
        <begin position="144"/>
        <end position="161"/>
    </location>
</feature>
<keyword evidence="3" id="KW-0677">Repeat</keyword>
<evidence type="ECO:0000256" key="11">
    <source>
        <dbReference type="SAM" id="MobiDB-lite"/>
    </source>
</evidence>
<evidence type="ECO:0000256" key="3">
    <source>
        <dbReference type="ARBA" id="ARBA00022737"/>
    </source>
</evidence>
<organism evidence="13 14">
    <name type="scientific">Labrus bergylta</name>
    <name type="common">ballan wrasse</name>
    <dbReference type="NCBI Taxonomy" id="56723"/>
    <lineage>
        <taxon>Eukaryota</taxon>
        <taxon>Metazoa</taxon>
        <taxon>Chordata</taxon>
        <taxon>Craniata</taxon>
        <taxon>Vertebrata</taxon>
        <taxon>Euteleostomi</taxon>
        <taxon>Actinopterygii</taxon>
        <taxon>Neopterygii</taxon>
        <taxon>Teleostei</taxon>
        <taxon>Neoteleostei</taxon>
        <taxon>Acanthomorphata</taxon>
        <taxon>Eupercaria</taxon>
        <taxon>Labriformes</taxon>
        <taxon>Labridae</taxon>
        <taxon>Labrus</taxon>
    </lineage>
</organism>
<evidence type="ECO:0000259" key="12">
    <source>
        <dbReference type="PROSITE" id="PS50157"/>
    </source>
</evidence>
<dbReference type="GO" id="GO:0005634">
    <property type="term" value="C:nucleus"/>
    <property type="evidence" value="ECO:0007669"/>
    <property type="project" value="UniProtKB-SubCell"/>
</dbReference>
<feature type="compositionally biased region" description="Basic residues" evidence="11">
    <location>
        <begin position="118"/>
        <end position="137"/>
    </location>
</feature>
<evidence type="ECO:0000256" key="6">
    <source>
        <dbReference type="ARBA" id="ARBA00023015"/>
    </source>
</evidence>
<keyword evidence="5" id="KW-0862">Zinc</keyword>
<dbReference type="PANTHER" id="PTHR24408">
    <property type="entry name" value="ZINC FINGER PROTEIN"/>
    <property type="match status" value="1"/>
</dbReference>
<dbReference type="FunFam" id="3.30.160.60:FF:000624">
    <property type="entry name" value="zinc finger protein 697"/>
    <property type="match status" value="1"/>
</dbReference>
<dbReference type="SUPFAM" id="SSF57667">
    <property type="entry name" value="beta-beta-alpha zinc fingers"/>
    <property type="match status" value="1"/>
</dbReference>
<dbReference type="STRING" id="56723.ENSLBEP00000023455"/>
<feature type="domain" description="C2H2-type" evidence="12">
    <location>
        <begin position="42"/>
        <end position="70"/>
    </location>
</feature>
<dbReference type="InterPro" id="IPR013087">
    <property type="entry name" value="Znf_C2H2_type"/>
</dbReference>